<sequence length="185" mass="21344">MVTAEKKTRYIVEDYMLLEEGAPFQLINYDLIMSPSPNPYHQKISFELSTLLNIFLKSTKNKGYAAAAPLDVYFNDGNVLQPDLIYISEERKAEIVKERIEGAPDLVVEILSPSNAYYDLRQKKDIYEKYGVTEYIIIDPIQQNVEVYVLKDDAYTLDQKVKQPESFHSTILNGFSVDLKDIFEQ</sequence>
<dbReference type="Pfam" id="PF05685">
    <property type="entry name" value="Uma2"/>
    <property type="match status" value="1"/>
</dbReference>
<reference evidence="2 3" key="1">
    <citation type="submission" date="2019-12" db="EMBL/GenBank/DDBJ databases">
        <title>Mucilaginibacter sp. HMF7410 genome sequencing and assembly.</title>
        <authorList>
            <person name="Kang H."/>
            <person name="Cha I."/>
            <person name="Kim H."/>
            <person name="Joh K."/>
        </authorList>
    </citation>
    <scope>NUCLEOTIDE SEQUENCE [LARGE SCALE GENOMIC DNA]</scope>
    <source>
        <strain evidence="2 3">HMF7410</strain>
    </source>
</reference>
<dbReference type="PANTHER" id="PTHR34107">
    <property type="entry name" value="SLL0198 PROTEIN-RELATED"/>
    <property type="match status" value="1"/>
</dbReference>
<comment type="caution">
    <text evidence="2">The sequence shown here is derived from an EMBL/GenBank/DDBJ whole genome shotgun (WGS) entry which is preliminary data.</text>
</comment>
<dbReference type="InterPro" id="IPR011335">
    <property type="entry name" value="Restrct_endonuc-II-like"/>
</dbReference>
<dbReference type="Proteomes" id="UP000462014">
    <property type="component" value="Unassembled WGS sequence"/>
</dbReference>
<keyword evidence="2" id="KW-0255">Endonuclease</keyword>
<evidence type="ECO:0000313" key="2">
    <source>
        <dbReference type="EMBL" id="MVN21078.1"/>
    </source>
</evidence>
<dbReference type="InterPro" id="IPR012296">
    <property type="entry name" value="Nuclease_put_TT1808"/>
</dbReference>
<keyword evidence="2" id="KW-0378">Hydrolase</keyword>
<evidence type="ECO:0000259" key="1">
    <source>
        <dbReference type="Pfam" id="PF05685"/>
    </source>
</evidence>
<organism evidence="2 3">
    <name type="scientific">Mucilaginibacter arboris</name>
    <dbReference type="NCBI Taxonomy" id="2682090"/>
    <lineage>
        <taxon>Bacteria</taxon>
        <taxon>Pseudomonadati</taxon>
        <taxon>Bacteroidota</taxon>
        <taxon>Sphingobacteriia</taxon>
        <taxon>Sphingobacteriales</taxon>
        <taxon>Sphingobacteriaceae</taxon>
        <taxon>Mucilaginibacter</taxon>
    </lineage>
</organism>
<accession>A0A7K1SV12</accession>
<dbReference type="GO" id="GO:0004519">
    <property type="term" value="F:endonuclease activity"/>
    <property type="evidence" value="ECO:0007669"/>
    <property type="project" value="UniProtKB-KW"/>
</dbReference>
<dbReference type="CDD" id="cd06260">
    <property type="entry name" value="DUF820-like"/>
    <property type="match status" value="1"/>
</dbReference>
<feature type="domain" description="Putative restriction endonuclease" evidence="1">
    <location>
        <begin position="13"/>
        <end position="179"/>
    </location>
</feature>
<dbReference type="RefSeq" id="WP_157565113.1">
    <property type="nucleotide sequence ID" value="NZ_WPIK01000004.1"/>
</dbReference>
<keyword evidence="3" id="KW-1185">Reference proteome</keyword>
<dbReference type="EMBL" id="WPIK01000004">
    <property type="protein sequence ID" value="MVN21078.1"/>
    <property type="molecule type" value="Genomic_DNA"/>
</dbReference>
<gene>
    <name evidence="2" type="ORF">GO621_05965</name>
</gene>
<dbReference type="PANTHER" id="PTHR34107:SF4">
    <property type="entry name" value="SLL1222 PROTEIN"/>
    <property type="match status" value="1"/>
</dbReference>
<evidence type="ECO:0000313" key="3">
    <source>
        <dbReference type="Proteomes" id="UP000462014"/>
    </source>
</evidence>
<name>A0A7K1SV12_9SPHI</name>
<proteinExistence type="predicted"/>
<dbReference type="Gene3D" id="3.90.1570.10">
    <property type="entry name" value="tt1808, chain A"/>
    <property type="match status" value="1"/>
</dbReference>
<protein>
    <submittedName>
        <fullName evidence="2">Uma2 family endonuclease</fullName>
    </submittedName>
</protein>
<dbReference type="SUPFAM" id="SSF52980">
    <property type="entry name" value="Restriction endonuclease-like"/>
    <property type="match status" value="1"/>
</dbReference>
<dbReference type="InterPro" id="IPR008538">
    <property type="entry name" value="Uma2"/>
</dbReference>
<keyword evidence="2" id="KW-0540">Nuclease</keyword>
<dbReference type="AlphaFoldDB" id="A0A7K1SV12"/>